<dbReference type="PANTHER" id="PTHR12526:SF630">
    <property type="entry name" value="GLYCOSYLTRANSFERASE"/>
    <property type="match status" value="1"/>
</dbReference>
<dbReference type="Gene3D" id="3.40.50.2000">
    <property type="entry name" value="Glycogen Phosphorylase B"/>
    <property type="match status" value="1"/>
</dbReference>
<dbReference type="PANTHER" id="PTHR12526">
    <property type="entry name" value="GLYCOSYLTRANSFERASE"/>
    <property type="match status" value="1"/>
</dbReference>
<name>A0A938ZC61_9FIRM</name>
<dbReference type="GO" id="GO:0016757">
    <property type="term" value="F:glycosyltransferase activity"/>
    <property type="evidence" value="ECO:0007669"/>
    <property type="project" value="InterPro"/>
</dbReference>
<dbReference type="InterPro" id="IPR001296">
    <property type="entry name" value="Glyco_trans_1"/>
</dbReference>
<proteinExistence type="predicted"/>
<gene>
    <name evidence="2" type="ORF">JTJ23_08060</name>
</gene>
<sequence>MRENPAPYVKSCDLYLQPSRHEGYPITIVEARSLQKVIIASDIPSMREQIRDGKNGYLCPLDVMQFADKIQKVLADQEGRDAVRKKLREEPIDFSAGYAQIEAFAKK</sequence>
<dbReference type="EMBL" id="JAFHBD010000032">
    <property type="protein sequence ID" value="MBN2953544.1"/>
    <property type="molecule type" value="Genomic_DNA"/>
</dbReference>
<dbReference type="Proteomes" id="UP000737612">
    <property type="component" value="Unassembled WGS sequence"/>
</dbReference>
<accession>A0A938ZC61</accession>
<dbReference type="Pfam" id="PF00534">
    <property type="entry name" value="Glycos_transf_1"/>
    <property type="match status" value="1"/>
</dbReference>
<feature type="domain" description="Glycosyl transferase family 1" evidence="1">
    <location>
        <begin position="3"/>
        <end position="88"/>
    </location>
</feature>
<evidence type="ECO:0000313" key="2">
    <source>
        <dbReference type="EMBL" id="MBN2953544.1"/>
    </source>
</evidence>
<protein>
    <submittedName>
        <fullName evidence="2">Glycosyltransferase</fullName>
    </submittedName>
</protein>
<dbReference type="AlphaFoldDB" id="A0A938ZC61"/>
<reference evidence="2" key="1">
    <citation type="submission" date="2021-02" db="EMBL/GenBank/DDBJ databases">
        <title>Metagenome-assembled genomes from human diarrheal sample B26.</title>
        <authorList>
            <person name="Ateba T.P."/>
            <person name="Alayande K.A."/>
            <person name="Mwanza M."/>
        </authorList>
    </citation>
    <scope>NUCLEOTIDE SEQUENCE</scope>
    <source>
        <strain evidence="2">06WH</strain>
    </source>
</reference>
<evidence type="ECO:0000313" key="3">
    <source>
        <dbReference type="Proteomes" id="UP000737612"/>
    </source>
</evidence>
<dbReference type="SUPFAM" id="SSF53756">
    <property type="entry name" value="UDP-Glycosyltransferase/glycogen phosphorylase"/>
    <property type="match status" value="1"/>
</dbReference>
<evidence type="ECO:0000259" key="1">
    <source>
        <dbReference type="Pfam" id="PF00534"/>
    </source>
</evidence>
<organism evidence="2 3">
    <name type="scientific">Fusicatenibacter saccharivorans</name>
    <dbReference type="NCBI Taxonomy" id="1150298"/>
    <lineage>
        <taxon>Bacteria</taxon>
        <taxon>Bacillati</taxon>
        <taxon>Bacillota</taxon>
        <taxon>Clostridia</taxon>
        <taxon>Lachnospirales</taxon>
        <taxon>Lachnospiraceae</taxon>
        <taxon>Fusicatenibacter</taxon>
    </lineage>
</organism>
<comment type="caution">
    <text evidence="2">The sequence shown here is derived from an EMBL/GenBank/DDBJ whole genome shotgun (WGS) entry which is preliminary data.</text>
</comment>